<feature type="domain" description="Polysaccharide pyruvyl transferase" evidence="1">
    <location>
        <begin position="14"/>
        <end position="319"/>
    </location>
</feature>
<dbReference type="GO" id="GO:0016740">
    <property type="term" value="F:transferase activity"/>
    <property type="evidence" value="ECO:0007669"/>
    <property type="project" value="UniProtKB-KW"/>
</dbReference>
<evidence type="ECO:0000259" key="1">
    <source>
        <dbReference type="Pfam" id="PF04230"/>
    </source>
</evidence>
<organism evidence="2 3">
    <name type="scientific">Eisenbergiella massiliensis</name>
    <dbReference type="NCBI Taxonomy" id="1720294"/>
    <lineage>
        <taxon>Bacteria</taxon>
        <taxon>Bacillati</taxon>
        <taxon>Bacillota</taxon>
        <taxon>Clostridia</taxon>
        <taxon>Lachnospirales</taxon>
        <taxon>Lachnospiraceae</taxon>
        <taxon>Eisenbergiella</taxon>
    </lineage>
</organism>
<dbReference type="EMBL" id="QVLU01000001">
    <property type="protein sequence ID" value="RGE74605.1"/>
    <property type="molecule type" value="Genomic_DNA"/>
</dbReference>
<dbReference type="RefSeq" id="WP_025489180.1">
    <property type="nucleotide sequence ID" value="NZ_JBKVAZ010000030.1"/>
</dbReference>
<keyword evidence="2" id="KW-0808">Transferase</keyword>
<gene>
    <name evidence="2" type="ORF">DWY69_01180</name>
</gene>
<name>A0A3E3J5K6_9FIRM</name>
<dbReference type="AlphaFoldDB" id="A0A3E3J5K6"/>
<reference evidence="2 3" key="1">
    <citation type="submission" date="2018-08" db="EMBL/GenBank/DDBJ databases">
        <title>A genome reference for cultivated species of the human gut microbiota.</title>
        <authorList>
            <person name="Zou Y."/>
            <person name="Xue W."/>
            <person name="Luo G."/>
        </authorList>
    </citation>
    <scope>NUCLEOTIDE SEQUENCE [LARGE SCALE GENOMIC DNA]</scope>
    <source>
        <strain evidence="2 3">AF26-4BH</strain>
    </source>
</reference>
<evidence type="ECO:0000313" key="3">
    <source>
        <dbReference type="Proteomes" id="UP000261166"/>
    </source>
</evidence>
<dbReference type="OrthoDB" id="5093983at2"/>
<proteinExistence type="predicted"/>
<comment type="caution">
    <text evidence="2">The sequence shown here is derived from an EMBL/GenBank/DDBJ whole genome shotgun (WGS) entry which is preliminary data.</text>
</comment>
<dbReference type="InterPro" id="IPR007345">
    <property type="entry name" value="Polysacch_pyruvyl_Trfase"/>
</dbReference>
<dbReference type="Proteomes" id="UP000261166">
    <property type="component" value="Unassembled WGS sequence"/>
</dbReference>
<evidence type="ECO:0000313" key="2">
    <source>
        <dbReference type="EMBL" id="RGE74605.1"/>
    </source>
</evidence>
<protein>
    <submittedName>
        <fullName evidence="2">Polysaccharide pyruvyl transferase family protein</fullName>
    </submittedName>
</protein>
<accession>A0A3E3J5K6</accession>
<dbReference type="Pfam" id="PF04230">
    <property type="entry name" value="PS_pyruv_trans"/>
    <property type="match status" value="1"/>
</dbReference>
<sequence>MKKILMLSAWQDVNIGDIAHTPGMLHVLEKYIPDAEIILWAWTPLKPDIEAMIKRRFPKIKVVTGSIREDGIADNQDLEAAINWCDFLLHGSGPMLVAQDHVKGFIEKTGKPYGVFGITYDGNSYFNETLGKAEFIYFRDSVSLYRAYEEGITCNDMQFGPDAAFAFDIENSEKAINFLNKNGLESGKFVCCIGRYRFTPFWDIKPNIAFNQEQNEFNEIHKKHDHIPLQKAIIKIVRELGMKVLLCPEDMSQMDLEKEQIYSPLPEDVKPFVVCKHDFWLPDEALGVYKRSAGLFGNEMHSPILCIGNGIPALICRYKEVTTKGYMWQDIGLGEWLFNLDVEDEVFSIPYAVTKMLTESERSLRMTASAMRFVEDNYREMAAKLQSYI</sequence>